<evidence type="ECO:0000259" key="27">
    <source>
        <dbReference type="PROSITE" id="PS51117"/>
    </source>
</evidence>
<dbReference type="CDD" id="cd00055">
    <property type="entry name" value="EGF_Lam"/>
    <property type="match status" value="13"/>
</dbReference>
<dbReference type="GO" id="GO:0005737">
    <property type="term" value="C:cytoplasm"/>
    <property type="evidence" value="ECO:0007669"/>
    <property type="project" value="UniProtKB-ARBA"/>
</dbReference>
<keyword evidence="7" id="KW-0084">Basement membrane</keyword>
<dbReference type="FunFam" id="2.10.25.10:FF:000065">
    <property type="entry name" value="Laminin subunit beta 1"/>
    <property type="match status" value="1"/>
</dbReference>
<name>A0A914L0E7_MELIC</name>
<dbReference type="FunFam" id="2.170.300.10:FF:000004">
    <property type="entry name" value="Laminin subunit beta 1"/>
    <property type="match status" value="1"/>
</dbReference>
<dbReference type="Pfam" id="PF21199">
    <property type="entry name" value="LAMININ_IV_B"/>
    <property type="match status" value="1"/>
</dbReference>
<feature type="disulfide bond" evidence="22">
    <location>
        <begin position="1142"/>
        <end position="1154"/>
    </location>
</feature>
<dbReference type="PROSITE" id="PS51116">
    <property type="entry name" value="LAMININ_IVB"/>
    <property type="match status" value="1"/>
</dbReference>
<feature type="disulfide bond" evidence="22">
    <location>
        <begin position="1057"/>
        <end position="1066"/>
    </location>
</feature>
<dbReference type="PANTHER" id="PTHR10574">
    <property type="entry name" value="NETRIN/LAMININ-RELATED"/>
    <property type="match status" value="1"/>
</dbReference>
<keyword evidence="12 22" id="KW-0424">Laminin EGF-like domain</keyword>
<evidence type="ECO:0000256" key="11">
    <source>
        <dbReference type="ARBA" id="ARBA00023180"/>
    </source>
</evidence>
<evidence type="ECO:0000256" key="14">
    <source>
        <dbReference type="ARBA" id="ARBA00071083"/>
    </source>
</evidence>
<accession>A0A914L0E7</accession>
<feature type="domain" description="Laminin EGF-like" evidence="25">
    <location>
        <begin position="465"/>
        <end position="516"/>
    </location>
</feature>
<feature type="domain" description="Laminin N-terminal" evidence="27">
    <location>
        <begin position="34"/>
        <end position="274"/>
    </location>
</feature>
<evidence type="ECO:0000256" key="8">
    <source>
        <dbReference type="ARBA" id="ARBA00022889"/>
    </source>
</evidence>
<dbReference type="SMART" id="SM00180">
    <property type="entry name" value="EGF_Lam"/>
    <property type="match status" value="13"/>
</dbReference>
<reference evidence="29" key="1">
    <citation type="submission" date="2022-11" db="UniProtKB">
        <authorList>
            <consortium name="WormBaseParasite"/>
        </authorList>
    </citation>
    <scope>IDENTIFICATION</scope>
</reference>
<dbReference type="Gene3D" id="2.170.300.10">
    <property type="entry name" value="Tie2 ligand-binding domain superfamily"/>
    <property type="match status" value="2"/>
</dbReference>
<feature type="domain" description="Laminin EGF-like" evidence="25">
    <location>
        <begin position="826"/>
        <end position="872"/>
    </location>
</feature>
<feature type="signal peptide" evidence="24">
    <location>
        <begin position="1"/>
        <end position="25"/>
    </location>
</feature>
<dbReference type="FunFam" id="2.10.25.10:FF:000101">
    <property type="entry name" value="Laminin subunit beta 1"/>
    <property type="match status" value="1"/>
</dbReference>
<keyword evidence="28" id="KW-1185">Reference proteome</keyword>
<feature type="disulfide bond" evidence="22">
    <location>
        <begin position="435"/>
        <end position="444"/>
    </location>
</feature>
<dbReference type="GO" id="GO:0070831">
    <property type="term" value="P:basement membrane assembly"/>
    <property type="evidence" value="ECO:0007669"/>
    <property type="project" value="TreeGrafter"/>
</dbReference>
<feature type="domain" description="Laminin EGF-like" evidence="25">
    <location>
        <begin position="1034"/>
        <end position="1084"/>
    </location>
</feature>
<feature type="domain" description="Laminin EGF-like" evidence="25">
    <location>
        <begin position="342"/>
        <end position="404"/>
    </location>
</feature>
<feature type="disulfide bond" evidence="22">
    <location>
        <begin position="778"/>
        <end position="790"/>
    </location>
</feature>
<dbReference type="GO" id="GO:0005608">
    <property type="term" value="C:laminin-3 complex"/>
    <property type="evidence" value="ECO:0007669"/>
    <property type="project" value="UniProtKB-ARBA"/>
</dbReference>
<dbReference type="Proteomes" id="UP000887563">
    <property type="component" value="Unplaced"/>
</dbReference>
<dbReference type="PROSITE" id="PS50027">
    <property type="entry name" value="EGF_LAM_2"/>
    <property type="match status" value="9"/>
</dbReference>
<comment type="function">
    <text evidence="1">Binding to cells via a high affinity receptor, laminin is thought to mediate the attachment, migration and organization of cells into tissues during embryonic development by interacting with other extracellular matrix components.</text>
</comment>
<feature type="domain" description="Laminin EGF-like" evidence="25">
    <location>
        <begin position="778"/>
        <end position="825"/>
    </location>
</feature>
<dbReference type="GO" id="GO:0034446">
    <property type="term" value="P:substrate adhesion-dependent cell spreading"/>
    <property type="evidence" value="ECO:0007669"/>
    <property type="project" value="TreeGrafter"/>
</dbReference>
<dbReference type="SMART" id="SM00181">
    <property type="entry name" value="EGF"/>
    <property type="match status" value="8"/>
</dbReference>
<dbReference type="InterPro" id="IPR008211">
    <property type="entry name" value="Laminin_N"/>
</dbReference>
<dbReference type="SUPFAM" id="SSF57196">
    <property type="entry name" value="EGF/Laminin"/>
    <property type="match status" value="12"/>
</dbReference>
<feature type="domain" description="Laminin EGF-like" evidence="25">
    <location>
        <begin position="982"/>
        <end position="1033"/>
    </location>
</feature>
<evidence type="ECO:0000259" key="26">
    <source>
        <dbReference type="PROSITE" id="PS51116"/>
    </source>
</evidence>
<dbReference type="Gene3D" id="2.60.120.260">
    <property type="entry name" value="Galactose-binding domain-like"/>
    <property type="match status" value="1"/>
</dbReference>
<keyword evidence="5 24" id="KW-0732">Signal</keyword>
<dbReference type="FunFam" id="2.10.25.10:FF:000083">
    <property type="entry name" value="Laminin subunit alpha"/>
    <property type="match status" value="1"/>
</dbReference>
<dbReference type="GO" id="GO:0043259">
    <property type="term" value="C:laminin-10 complex"/>
    <property type="evidence" value="ECO:0007669"/>
    <property type="project" value="UniProtKB-ARBA"/>
</dbReference>
<evidence type="ECO:0000256" key="24">
    <source>
        <dbReference type="SAM" id="SignalP"/>
    </source>
</evidence>
<evidence type="ECO:0000256" key="15">
    <source>
        <dbReference type="ARBA" id="ARBA00075282"/>
    </source>
</evidence>
<evidence type="ECO:0000256" key="18">
    <source>
        <dbReference type="ARBA" id="ARBA00076958"/>
    </source>
</evidence>
<dbReference type="GO" id="GO:0009887">
    <property type="term" value="P:animal organ morphogenesis"/>
    <property type="evidence" value="ECO:0007669"/>
    <property type="project" value="TreeGrafter"/>
</dbReference>
<dbReference type="FunFam" id="2.60.120.260:FF:000010">
    <property type="entry name" value="Laminin subunit beta 1"/>
    <property type="match status" value="1"/>
</dbReference>
<dbReference type="PANTHER" id="PTHR10574:SF375">
    <property type="entry name" value="LAMININ SUBUNIT BETA-1"/>
    <property type="match status" value="1"/>
</dbReference>
<dbReference type="InterPro" id="IPR002049">
    <property type="entry name" value="LE_dom"/>
</dbReference>
<dbReference type="Pfam" id="PF24973">
    <property type="entry name" value="EGF_LMN_ATRN"/>
    <property type="match status" value="2"/>
</dbReference>
<evidence type="ECO:0000256" key="13">
    <source>
        <dbReference type="ARBA" id="ARBA00065312"/>
    </source>
</evidence>
<feature type="disulfide bond" evidence="22">
    <location>
        <begin position="487"/>
        <end position="496"/>
    </location>
</feature>
<evidence type="ECO:0000259" key="25">
    <source>
        <dbReference type="PROSITE" id="PS50027"/>
    </source>
</evidence>
<evidence type="ECO:0000256" key="21">
    <source>
        <dbReference type="ARBA" id="ARBA00083813"/>
    </source>
</evidence>
<feature type="disulfide bond" evidence="22">
    <location>
        <begin position="799"/>
        <end position="808"/>
    </location>
</feature>
<keyword evidence="8" id="KW-0130">Cell adhesion</keyword>
<evidence type="ECO:0000313" key="29">
    <source>
        <dbReference type="WBParaSite" id="Minc3s00193g07189"/>
    </source>
</evidence>
<feature type="chain" id="PRO_5038078980" description="Laminin subunit beta-1" evidence="24">
    <location>
        <begin position="26"/>
        <end position="1790"/>
    </location>
</feature>
<dbReference type="Pfam" id="PF00053">
    <property type="entry name" value="EGF_laminin"/>
    <property type="match status" value="11"/>
</dbReference>
<feature type="coiled-coil region" evidence="23">
    <location>
        <begin position="1610"/>
        <end position="1777"/>
    </location>
</feature>
<dbReference type="SUPFAM" id="SSF57997">
    <property type="entry name" value="Tropomyosin"/>
    <property type="match status" value="1"/>
</dbReference>
<dbReference type="PRINTS" id="PR00011">
    <property type="entry name" value="EGFLAMININ"/>
</dbReference>
<feature type="disulfide bond" evidence="22">
    <location>
        <begin position="1163"/>
        <end position="1172"/>
    </location>
</feature>
<dbReference type="WBParaSite" id="Minc3s00193g07189">
    <property type="protein sequence ID" value="Minc3s00193g07189"/>
    <property type="gene ID" value="Minc3s00193g07189"/>
</dbReference>
<keyword evidence="6" id="KW-0677">Repeat</keyword>
<evidence type="ECO:0000256" key="16">
    <source>
        <dbReference type="ARBA" id="ARBA00075415"/>
    </source>
</evidence>
<dbReference type="InterPro" id="IPR013015">
    <property type="entry name" value="Laminin_IV_B"/>
</dbReference>
<dbReference type="InterPro" id="IPR050440">
    <property type="entry name" value="Laminin/Netrin_ECM"/>
</dbReference>
<evidence type="ECO:0000256" key="9">
    <source>
        <dbReference type="ARBA" id="ARBA00023054"/>
    </source>
</evidence>
<evidence type="ECO:0000256" key="2">
    <source>
        <dbReference type="ARBA" id="ARBA00004302"/>
    </source>
</evidence>
<dbReference type="GO" id="GO:0007411">
    <property type="term" value="P:axon guidance"/>
    <property type="evidence" value="ECO:0007669"/>
    <property type="project" value="TreeGrafter"/>
</dbReference>
<feature type="disulfide bond" evidence="22">
    <location>
        <begin position="828"/>
        <end position="845"/>
    </location>
</feature>
<dbReference type="SMART" id="SM00136">
    <property type="entry name" value="LamNT"/>
    <property type="match status" value="1"/>
</dbReference>
<evidence type="ECO:0000313" key="28">
    <source>
        <dbReference type="Proteomes" id="UP000887563"/>
    </source>
</evidence>
<feature type="coiled-coil region" evidence="23">
    <location>
        <begin position="1200"/>
        <end position="1281"/>
    </location>
</feature>
<sequence>MKINLLSYFLIYLISTSFLLNSLNGFEEEADLCTDRSCFPATGNLLIGRKHQLSATSTCGLHRPGRYCIVSHLENPEKCFKCDSRQPWSYVEPGNVSHRIENVVKENYGDRTQNWWQSENGVQNVSIRLDLEAEFHFTHLIMVFRSFRPAAMFIERSKDFGKTWSTYRYFAYDCASSFPDVKEGPPRNHKDVICTKKYSDVAPSTGGELVYKVVSPHIRTEDPYAPDIAELLKITNLRINFTRLHSLGDNLLDYRPEIDEKYWYAVYEIVVRGSCSCYGHAQRCVPVGDETILTAKLPDMVHGKCECTHNTKGMNCDDCEDFYNDSPWRPGIGDQSNECKRCECNDHATRCHFDWAVYNASGFSSGGVCDDCQHNTMGKNCEQCKPNFYRDPQRSIRDPYVCRPCQCDRSGSNFDGICEGEEDPERGLVAGKCYCKSNVDGPNCDRCKNGFWEMRKEDPDGCRPCSCNLIGTYGNEGCDKVTGKCTCKALVMGEQCDHCLQEHYGLSVDDPNGCKPCDCDPGGAYDNHCDSAEGMCRCRPNYSGRRCNTTESGYFCPFIDKYTFEAEFSILPSNAEQVPREYSVDRPWTWTGEGFVRVHENTNLSFFVEGLQKTGHYNFVIRYELLDPNDPIGWEDVSLTIVRPGDPSPDGVCANIIPSDDFLIARLPSRSKFTEIMPAVCLEAGVRYEIRLNFGEKRSGYPDRQAQALIDSLVIAPQTDTLELFRGSEMNEYRKQIYDRFQCRALSLSGTPASQMPLPCLDLVCPMNGPIVGEAVSCDCDLTGSTSGICNAKGGQCECKPNVVGRRCDRCAAGTYGFGPSGCTPCNCDSVGALSNACDKQSGQCVCRERGITGRQCDQCQPGFWNFPECRTCQCNGHASICEQRTGACMDCRNLTDGAHCERCVDGYYGDPRLGVGIPCKPCPCPGGPGSGYQHADTCYIAPQNQSVVCNCKHGYIGQYCDQCQVNFWGNPREIAGSCEKCHCHDNIDFNVPNSCDPMTGDCLKCLHNTGGDQCQHCLEGFFGDARSRTCVRCVCNHLGTNSSAGSCDRVTGQCPCFPNVVGLQCDQCAPLHYDLASGRGCSACNCDTNGVIVDPNTQEPFLKCNDIDGQCHCKPGRGGRTCSDCQDLYWGDPVHGECQRCECDPYGSTTLQCHRQNGTCICKPGSGGPKCNECARGYTGQWPHCQACGECFDNWDSILQGLRVDLERLVERALNIEDTGISSEYDESFIQMEKQIEEVKRQLEVVNITKEDLDNLRQQMQTLQKQIDSTRDLLSEKNQRVTKVSTEVNLMEEDIRVLNESTRQITQLADNLTAKAEIIRRGDTKGASEILEESSRSSADAERRIGQQLEIISQSETDRLKAEQLLNEHKRDFDRQYDENKARLSEISQTITTIGSSLSSLNLEVCGAETAPCDPICGGPGPKCSQCGGGSSCPGSVSKAAQAQEFANEAKEKVQAKRKDAEEILKNIREILPKTQEARQLTEKALDKAKQEAERINTTRNDLLKQINETKEFLEAEKHRPEDIRQKINLILNTTIPFNEEQIRELSENIRQKVSEAKDTDKILSETRGNKTTALNLQKRAESASLRAGTIQNITMTIKEALENATIAQSSAESTLNEINEAIENAKTKMSKTEGDFNIVEGRAKEALERLQKLQNVTDHLKAEYIKITSTTKMASQNANNANKIVKEIEDKHNNLKEKYSQIVTLLEEKENGNEERNKRAENLRKRSTELLSKIKRSKEEKKSLLQRNDALEVELENYRKTLSQLNTQIDEVSADIDKKMEFHQSCDT</sequence>
<comment type="subcellular location">
    <subcellularLocation>
        <location evidence="2">Secreted</location>
        <location evidence="2">Extracellular space</location>
        <location evidence="2">Extracellular matrix</location>
        <location evidence="2">Basement membrane</location>
    </subcellularLocation>
</comment>
<keyword evidence="11" id="KW-0325">Glycoprotein</keyword>
<feature type="domain" description="Laminin EGF-like" evidence="25">
    <location>
        <begin position="873"/>
        <end position="922"/>
    </location>
</feature>
<evidence type="ECO:0000256" key="10">
    <source>
        <dbReference type="ARBA" id="ARBA00023157"/>
    </source>
</evidence>
<evidence type="ECO:0000256" key="20">
    <source>
        <dbReference type="ARBA" id="ARBA00083431"/>
    </source>
</evidence>
<evidence type="ECO:0000256" key="23">
    <source>
        <dbReference type="SAM" id="Coils"/>
    </source>
</evidence>
<feature type="disulfide bond" evidence="22">
    <location>
        <begin position="1006"/>
        <end position="1015"/>
    </location>
</feature>
<feature type="domain" description="Laminin EGF-like" evidence="25">
    <location>
        <begin position="1142"/>
        <end position="1188"/>
    </location>
</feature>
<dbReference type="FunFam" id="2.10.25.10:FF:000074">
    <property type="entry name" value="Laminin subunit alpha"/>
    <property type="match status" value="1"/>
</dbReference>
<dbReference type="FunFam" id="2.10.25.10:FF:000333">
    <property type="entry name" value="netrin-4 isoform X2"/>
    <property type="match status" value="1"/>
</dbReference>
<dbReference type="GO" id="GO:0009888">
    <property type="term" value="P:tissue development"/>
    <property type="evidence" value="ECO:0007669"/>
    <property type="project" value="TreeGrafter"/>
</dbReference>
<evidence type="ECO:0000256" key="19">
    <source>
        <dbReference type="ARBA" id="ARBA00082919"/>
    </source>
</evidence>
<dbReference type="FunFam" id="2.170.300.10:FF:000001">
    <property type="entry name" value="Laminin subunit beta-1"/>
    <property type="match status" value="1"/>
</dbReference>
<comment type="caution">
    <text evidence="22">Lacks conserved residue(s) required for the propagation of feature annotation.</text>
</comment>
<evidence type="ECO:0000256" key="5">
    <source>
        <dbReference type="ARBA" id="ARBA00022729"/>
    </source>
</evidence>
<dbReference type="PROSITE" id="PS51117">
    <property type="entry name" value="LAMININ_NTER"/>
    <property type="match status" value="1"/>
</dbReference>
<feature type="disulfide bond" evidence="22">
    <location>
        <begin position="1144"/>
        <end position="1161"/>
    </location>
</feature>
<evidence type="ECO:0000256" key="17">
    <source>
        <dbReference type="ARBA" id="ARBA00076920"/>
    </source>
</evidence>
<dbReference type="Pfam" id="PF00055">
    <property type="entry name" value="Laminin_N"/>
    <property type="match status" value="1"/>
</dbReference>
<organism evidence="28 29">
    <name type="scientific">Meloidogyne incognita</name>
    <name type="common">Southern root-knot nematode worm</name>
    <name type="synonym">Oxyuris incognita</name>
    <dbReference type="NCBI Taxonomy" id="6306"/>
    <lineage>
        <taxon>Eukaryota</taxon>
        <taxon>Metazoa</taxon>
        <taxon>Ecdysozoa</taxon>
        <taxon>Nematoda</taxon>
        <taxon>Chromadorea</taxon>
        <taxon>Rhabditida</taxon>
        <taxon>Tylenchina</taxon>
        <taxon>Tylenchomorpha</taxon>
        <taxon>Tylenchoidea</taxon>
        <taxon>Meloidogynidae</taxon>
        <taxon>Meloidogyninae</taxon>
        <taxon>Meloidogyne</taxon>
        <taxon>Meloidogyne incognita group</taxon>
    </lineage>
</organism>
<feature type="disulfide bond" evidence="22">
    <location>
        <begin position="780"/>
        <end position="797"/>
    </location>
</feature>
<keyword evidence="3" id="KW-0964">Secreted</keyword>
<dbReference type="FunFam" id="2.10.25.10:FF:000135">
    <property type="entry name" value="Laminin subunit beta 4"/>
    <property type="match status" value="2"/>
</dbReference>
<keyword evidence="9 23" id="KW-0175">Coiled coil</keyword>
<feature type="disulfide bond" evidence="22">
    <location>
        <begin position="826"/>
        <end position="838"/>
    </location>
</feature>
<dbReference type="GO" id="GO:0016477">
    <property type="term" value="P:cell migration"/>
    <property type="evidence" value="ECO:0007669"/>
    <property type="project" value="TreeGrafter"/>
</dbReference>
<feature type="domain" description="Laminin EGF-like" evidence="25">
    <location>
        <begin position="405"/>
        <end position="464"/>
    </location>
</feature>
<evidence type="ECO:0000256" key="6">
    <source>
        <dbReference type="ARBA" id="ARBA00022737"/>
    </source>
</evidence>
<dbReference type="FunFam" id="2.10.25.10:FF:000011">
    <property type="entry name" value="Cadherin EGF LAG seven-pass G-type receptor"/>
    <property type="match status" value="1"/>
</dbReference>
<keyword evidence="10 22" id="KW-1015">Disulfide bond</keyword>
<dbReference type="CDD" id="cd06503">
    <property type="entry name" value="ATP-synt_Fo_b"/>
    <property type="match status" value="1"/>
</dbReference>
<dbReference type="PROSITE" id="PS01248">
    <property type="entry name" value="EGF_LAM_1"/>
    <property type="match status" value="6"/>
</dbReference>
<evidence type="ECO:0000256" key="3">
    <source>
        <dbReference type="ARBA" id="ARBA00022525"/>
    </source>
</evidence>
<feature type="domain" description="Laminin IV type B" evidence="26">
    <location>
        <begin position="556"/>
        <end position="772"/>
    </location>
</feature>
<dbReference type="GO" id="GO:0005606">
    <property type="term" value="C:laminin-1 complex"/>
    <property type="evidence" value="ECO:0007669"/>
    <property type="project" value="UniProtKB-ARBA"/>
</dbReference>
<evidence type="ECO:0000256" key="4">
    <source>
        <dbReference type="ARBA" id="ARBA00022530"/>
    </source>
</evidence>
<protein>
    <recommendedName>
        <fullName evidence="14">Laminin subunit beta-1</fullName>
    </recommendedName>
    <alternativeName>
        <fullName evidence="17">Laminin B1 chain</fullName>
    </alternativeName>
    <alternativeName>
        <fullName evidence="15">Laminin-1 subunit beta</fullName>
    </alternativeName>
    <alternativeName>
        <fullName evidence="19">Laminin-10 subunit beta</fullName>
    </alternativeName>
    <alternativeName>
        <fullName evidence="16">Laminin-12 subunit beta</fullName>
    </alternativeName>
    <alternativeName>
        <fullName evidence="20">Laminin-2 subunit beta</fullName>
    </alternativeName>
    <alternativeName>
        <fullName evidence="18">Laminin-6 subunit beta</fullName>
    </alternativeName>
    <alternativeName>
        <fullName evidence="21">Laminin-8 subunit beta</fullName>
    </alternativeName>
</protein>
<keyword evidence="4" id="KW-0272">Extracellular matrix</keyword>
<evidence type="ECO:0000256" key="12">
    <source>
        <dbReference type="ARBA" id="ARBA00023292"/>
    </source>
</evidence>
<dbReference type="InterPro" id="IPR056863">
    <property type="entry name" value="LMN_ATRN_NET-like_EGF"/>
</dbReference>
<dbReference type="Gene3D" id="2.10.25.10">
    <property type="entry name" value="Laminin"/>
    <property type="match status" value="9"/>
</dbReference>
<feature type="coiled-coil region" evidence="23">
    <location>
        <begin position="1441"/>
        <end position="1507"/>
    </location>
</feature>
<evidence type="ECO:0000256" key="1">
    <source>
        <dbReference type="ARBA" id="ARBA00002418"/>
    </source>
</evidence>
<evidence type="ECO:0000256" key="7">
    <source>
        <dbReference type="ARBA" id="ARBA00022869"/>
    </source>
</evidence>
<feature type="disulfide bond" evidence="22">
    <location>
        <begin position="372"/>
        <end position="381"/>
    </location>
</feature>
<dbReference type="InterPro" id="IPR000742">
    <property type="entry name" value="EGF"/>
</dbReference>
<dbReference type="FunFam" id="2.10.25.10:FF:000130">
    <property type="entry name" value="Laminin subunit beta 1"/>
    <property type="match status" value="1"/>
</dbReference>
<evidence type="ECO:0000256" key="22">
    <source>
        <dbReference type="PROSITE-ProRule" id="PRU00460"/>
    </source>
</evidence>
<comment type="subunit">
    <text evidence="13">Laminin is a complex glycoprotein, consisting of three different polypeptide chains (alpha, beta, gamma), which are bound to each other by disulfide bonds into a cross-shaped molecule comprising one long and three short arms with globules at each end. Beta-1 is a subunit of laminin-1 (laminin-111 or EHS laminin), laminin-2 (laminin-211 or merosin), laminin-6 (laminin-311 or K-laminin), laminin-8 (laminin-411), laminin-10 (laminin-511) and laminin-12 (laminin-213). Interacts with ITGB1.</text>
</comment>
<proteinExistence type="predicted"/>
<feature type="disulfide bond" evidence="22">
    <location>
        <begin position="892"/>
        <end position="901"/>
    </location>
</feature>